<organism evidence="1 2">
    <name type="scientific">Aspergillus sclerotioniger CBS 115572</name>
    <dbReference type="NCBI Taxonomy" id="1450535"/>
    <lineage>
        <taxon>Eukaryota</taxon>
        <taxon>Fungi</taxon>
        <taxon>Dikarya</taxon>
        <taxon>Ascomycota</taxon>
        <taxon>Pezizomycotina</taxon>
        <taxon>Eurotiomycetes</taxon>
        <taxon>Eurotiomycetidae</taxon>
        <taxon>Eurotiales</taxon>
        <taxon>Aspergillaceae</taxon>
        <taxon>Aspergillus</taxon>
        <taxon>Aspergillus subgen. Circumdati</taxon>
    </lineage>
</organism>
<protein>
    <submittedName>
        <fullName evidence="1">Uncharacterized protein</fullName>
    </submittedName>
</protein>
<evidence type="ECO:0000313" key="2">
    <source>
        <dbReference type="Proteomes" id="UP000246702"/>
    </source>
</evidence>
<comment type="caution">
    <text evidence="1">The sequence shown here is derived from an EMBL/GenBank/DDBJ whole genome shotgun (WGS) entry which is preliminary data.</text>
</comment>
<name>A0A317XBX7_9EURO</name>
<accession>A0A317XBX7</accession>
<evidence type="ECO:0000313" key="1">
    <source>
        <dbReference type="EMBL" id="PWY96019.1"/>
    </source>
</evidence>
<dbReference type="Proteomes" id="UP000246702">
    <property type="component" value="Unassembled WGS sequence"/>
</dbReference>
<sequence length="271" mass="31059">MHFHESREHRALRTALRGLEKQFSGFGTAQFDYSGLQTHMVKVLSMDLEEPNNMPKFFTACLASLLLDPDQKYDQKKRSAYLEFNSTSEIHRRPIDCARNTIAYLASYVLSNEMGSETETYATSWSSISSLGDRPFEDLDEYSYPEFGVTKAIEVKDRSYPHVKAMIYNNLDGTDGQLLRGEIIMVLRIIHAQARRARLLEHTIVPVLLFSFMGPQHARIIEAYFDGSSLVMRPTRLFDLREKDQALIKSFGQWWLGGLTGQTKVPVHLRS</sequence>
<dbReference type="EMBL" id="MSFK01000002">
    <property type="protein sequence ID" value="PWY96019.1"/>
    <property type="molecule type" value="Genomic_DNA"/>
</dbReference>
<dbReference type="OrthoDB" id="4177740at2759"/>
<reference evidence="1 2" key="1">
    <citation type="submission" date="2016-12" db="EMBL/GenBank/DDBJ databases">
        <title>The genomes of Aspergillus section Nigri reveals drivers in fungal speciation.</title>
        <authorList>
            <consortium name="DOE Joint Genome Institute"/>
            <person name="Vesth T.C."/>
            <person name="Nybo J."/>
            <person name="Theobald S."/>
            <person name="Brandl J."/>
            <person name="Frisvad J.C."/>
            <person name="Nielsen K.F."/>
            <person name="Lyhne E.K."/>
            <person name="Kogle M.E."/>
            <person name="Kuo A."/>
            <person name="Riley R."/>
            <person name="Clum A."/>
            <person name="Nolan M."/>
            <person name="Lipzen A."/>
            <person name="Salamov A."/>
            <person name="Henrissat B."/>
            <person name="Wiebenga A."/>
            <person name="De Vries R.P."/>
            <person name="Grigoriev I.V."/>
            <person name="Mortensen U.H."/>
            <person name="Andersen M.R."/>
            <person name="Baker S.E."/>
        </authorList>
    </citation>
    <scope>NUCLEOTIDE SEQUENCE [LARGE SCALE GENOMIC DNA]</scope>
    <source>
        <strain evidence="1 2">CBS 115572</strain>
    </source>
</reference>
<dbReference type="GeneID" id="37107878"/>
<gene>
    <name evidence="1" type="ORF">BO94DRAFT_143118</name>
</gene>
<keyword evidence="2" id="KW-1185">Reference proteome</keyword>
<dbReference type="RefSeq" id="XP_025472780.1">
    <property type="nucleotide sequence ID" value="XM_025605735.1"/>
</dbReference>
<dbReference type="AlphaFoldDB" id="A0A317XBX7"/>
<proteinExistence type="predicted"/>